<evidence type="ECO:0000313" key="1">
    <source>
        <dbReference type="EMBL" id="GAY78764.1"/>
    </source>
</evidence>
<name>A0A4Y1ZIK7_9BACL</name>
<evidence type="ECO:0000313" key="2">
    <source>
        <dbReference type="Proteomes" id="UP000319716"/>
    </source>
</evidence>
<sequence length="54" mass="6665">MKEPYWKDIWISCRKRGCSLNKFLNQNRIFRLRRVKYVVNEMKENGEVIKNGKF</sequence>
<comment type="caution">
    <text evidence="1">The sequence shown here is derived from an EMBL/GenBank/DDBJ whole genome shotgun (WGS) entry which is preliminary data.</text>
</comment>
<protein>
    <submittedName>
        <fullName evidence="1">Uncharacterized protein</fullName>
    </submittedName>
</protein>
<dbReference type="EMBL" id="BEXB01000061">
    <property type="protein sequence ID" value="GAY78764.1"/>
    <property type="molecule type" value="Genomic_DNA"/>
</dbReference>
<reference evidence="1 2" key="1">
    <citation type="submission" date="2017-11" db="EMBL/GenBank/DDBJ databases">
        <title>Draft Genome Sequence of Sporolactobacillus inulinus NBRC 111894 Isolated from Koso, a Japanese Sugar-Vegetable Fermented Beverage.</title>
        <authorList>
            <person name="Chiou T.Y."/>
            <person name="Oshima K."/>
            <person name="Suda W."/>
            <person name="Hattori M."/>
            <person name="Takahashi T."/>
        </authorList>
    </citation>
    <scope>NUCLEOTIDE SEQUENCE [LARGE SCALE GENOMIC DNA]</scope>
    <source>
        <strain evidence="1 2">NBRC111894</strain>
    </source>
</reference>
<gene>
    <name evidence="1" type="ORF">NBRC111894_4318</name>
</gene>
<organism evidence="1 2">
    <name type="scientific">Sporolactobacillus inulinus</name>
    <dbReference type="NCBI Taxonomy" id="2078"/>
    <lineage>
        <taxon>Bacteria</taxon>
        <taxon>Bacillati</taxon>
        <taxon>Bacillota</taxon>
        <taxon>Bacilli</taxon>
        <taxon>Bacillales</taxon>
        <taxon>Sporolactobacillaceae</taxon>
        <taxon>Sporolactobacillus</taxon>
    </lineage>
</organism>
<accession>A0A4Y1ZIK7</accession>
<dbReference type="Proteomes" id="UP000319716">
    <property type="component" value="Unassembled WGS sequence"/>
</dbReference>
<proteinExistence type="predicted"/>
<dbReference type="AlphaFoldDB" id="A0A4Y1ZIK7"/>